<feature type="compositionally biased region" description="Basic residues" evidence="1">
    <location>
        <begin position="1"/>
        <end position="27"/>
    </location>
</feature>
<evidence type="ECO:0000313" key="3">
    <source>
        <dbReference type="Proteomes" id="UP000246085"/>
    </source>
</evidence>
<dbReference type="KEGG" id="bvz:BRAD3257_1663"/>
<dbReference type="EMBL" id="LS398110">
    <property type="protein sequence ID" value="SPP92784.1"/>
    <property type="molecule type" value="Genomic_DNA"/>
</dbReference>
<organism evidence="2 3">
    <name type="scientific">Bradyrhizobium vignae</name>
    <dbReference type="NCBI Taxonomy" id="1549949"/>
    <lineage>
        <taxon>Bacteria</taxon>
        <taxon>Pseudomonadati</taxon>
        <taxon>Pseudomonadota</taxon>
        <taxon>Alphaproteobacteria</taxon>
        <taxon>Hyphomicrobiales</taxon>
        <taxon>Nitrobacteraceae</taxon>
        <taxon>Bradyrhizobium</taxon>
    </lineage>
</organism>
<protein>
    <submittedName>
        <fullName evidence="2">Uncharacterized protein</fullName>
    </submittedName>
</protein>
<dbReference type="Proteomes" id="UP000246085">
    <property type="component" value="Chromosome BRAD3257"/>
</dbReference>
<evidence type="ECO:0000313" key="2">
    <source>
        <dbReference type="EMBL" id="SPP92784.1"/>
    </source>
</evidence>
<dbReference type="RefSeq" id="WP_122401323.1">
    <property type="nucleotide sequence ID" value="NZ_LS398110.1"/>
</dbReference>
<gene>
    <name evidence="2" type="ORF">BRAD3257_1663</name>
</gene>
<proteinExistence type="predicted"/>
<dbReference type="AlphaFoldDB" id="A0A2U3PUI0"/>
<name>A0A2U3PUI0_9BRAD</name>
<accession>A0A2U3PUI0</accession>
<evidence type="ECO:0000256" key="1">
    <source>
        <dbReference type="SAM" id="MobiDB-lite"/>
    </source>
</evidence>
<feature type="region of interest" description="Disordered" evidence="1">
    <location>
        <begin position="1"/>
        <end position="30"/>
    </location>
</feature>
<reference evidence="2 3" key="1">
    <citation type="submission" date="2018-03" db="EMBL/GenBank/DDBJ databases">
        <authorList>
            <person name="Gully D."/>
        </authorList>
    </citation>
    <scope>NUCLEOTIDE SEQUENCE [LARGE SCALE GENOMIC DNA]</scope>
    <source>
        <strain evidence="2">ORS3257</strain>
    </source>
</reference>
<sequence>MAKRSKAAKRTKTAKKAAAKHVGRKAGKANANKMALGRGWRLTSKGGTTLSATLLAVHDLGDRYLAIFKSAA</sequence>